<evidence type="ECO:0000256" key="4">
    <source>
        <dbReference type="ARBA" id="ARBA00022664"/>
    </source>
</evidence>
<dbReference type="CDD" id="cd01800">
    <property type="entry name" value="Ubl_SF3a120"/>
    <property type="match status" value="1"/>
</dbReference>
<proteinExistence type="inferred from homology"/>
<dbReference type="Pfam" id="PF05742">
    <property type="entry name" value="TANGO2"/>
    <property type="match status" value="1"/>
</dbReference>
<dbReference type="GO" id="GO:0003723">
    <property type="term" value="F:RNA binding"/>
    <property type="evidence" value="ECO:0007669"/>
    <property type="project" value="InterPro"/>
</dbReference>
<dbReference type="SUPFAM" id="SSF88798">
    <property type="entry name" value="N-terminal, heterodimerisation domain of RBP7 (RpoE)"/>
    <property type="match status" value="1"/>
</dbReference>
<evidence type="ECO:0000256" key="1">
    <source>
        <dbReference type="ARBA" id="ARBA00004123"/>
    </source>
</evidence>
<dbReference type="Gene3D" id="3.10.20.90">
    <property type="entry name" value="Phosphatidylinositol 3-kinase Catalytic Subunit, Chain A, domain 1"/>
    <property type="match status" value="1"/>
</dbReference>
<dbReference type="Gene3D" id="1.10.10.790">
    <property type="entry name" value="Surp module"/>
    <property type="match status" value="2"/>
</dbReference>
<feature type="domain" description="SURP motif" evidence="12">
    <location>
        <begin position="256"/>
        <end position="298"/>
    </location>
</feature>
<evidence type="ECO:0000256" key="5">
    <source>
        <dbReference type="ARBA" id="ARBA00022728"/>
    </source>
</evidence>
<dbReference type="InterPro" id="IPR005576">
    <property type="entry name" value="Rpb7-like_N"/>
</dbReference>
<dbReference type="Gene3D" id="3.30.1490.120">
    <property type="entry name" value="RNA polymerase Rpb7-like, N-terminal domain"/>
    <property type="match status" value="1"/>
</dbReference>
<comment type="similarity">
    <text evidence="2">Belongs to the eukaryotic RPB7/RPC8 RNA polymerase subunit family.</text>
</comment>
<feature type="region of interest" description="Disordered" evidence="10">
    <location>
        <begin position="641"/>
        <end position="678"/>
    </location>
</feature>
<dbReference type="FunFam" id="3.30.1490.120:FF:000001">
    <property type="entry name" value="DNA-directed RNA polymerase II subunit RPB7"/>
    <property type="match status" value="1"/>
</dbReference>
<evidence type="ECO:0000256" key="9">
    <source>
        <dbReference type="ARBA" id="ARBA00023242"/>
    </source>
</evidence>
<dbReference type="GO" id="GO:0000381">
    <property type="term" value="P:regulation of alternative mRNA splicing, via spliceosome"/>
    <property type="evidence" value="ECO:0007669"/>
    <property type="project" value="TreeGrafter"/>
</dbReference>
<reference evidence="13" key="1">
    <citation type="journal article" date="2014" name="Nat. Genet.">
        <title>Genome and transcriptome of the porcine whipworm Trichuris suis.</title>
        <authorList>
            <person name="Jex A.R."/>
            <person name="Nejsum P."/>
            <person name="Schwarz E.M."/>
            <person name="Hu L."/>
            <person name="Young N.D."/>
            <person name="Hall R.S."/>
            <person name="Korhonen P.K."/>
            <person name="Liao S."/>
            <person name="Thamsborg S."/>
            <person name="Xia J."/>
            <person name="Xu P."/>
            <person name="Wang S."/>
            <person name="Scheerlinck J.P."/>
            <person name="Hofmann A."/>
            <person name="Sternberg P.W."/>
            <person name="Wang J."/>
            <person name="Gasser R.B."/>
        </authorList>
    </citation>
    <scope>NUCLEOTIDE SEQUENCE [LARGE SCALE GENOMIC DNA]</scope>
    <source>
        <strain evidence="13">DCEP-RM93F</strain>
    </source>
</reference>
<dbReference type="InterPro" id="IPR029071">
    <property type="entry name" value="Ubiquitin-like_domsf"/>
</dbReference>
<evidence type="ECO:0000256" key="2">
    <source>
        <dbReference type="ARBA" id="ARBA00009307"/>
    </source>
</evidence>
<dbReference type="CDD" id="cd04329">
    <property type="entry name" value="RNAP_II_Rpb7_N"/>
    <property type="match status" value="1"/>
</dbReference>
<dbReference type="InterPro" id="IPR035967">
    <property type="entry name" value="SWAP/Surp_sf"/>
</dbReference>
<dbReference type="InterPro" id="IPR008551">
    <property type="entry name" value="TANGO2"/>
</dbReference>
<dbReference type="GO" id="GO:0071013">
    <property type="term" value="C:catalytic step 2 spliceosome"/>
    <property type="evidence" value="ECO:0007669"/>
    <property type="project" value="TreeGrafter"/>
</dbReference>
<dbReference type="Pfam" id="PF01805">
    <property type="entry name" value="Surp"/>
    <property type="match status" value="2"/>
</dbReference>
<feature type="domain" description="Ubiquitin-like" evidence="11">
    <location>
        <begin position="766"/>
        <end position="819"/>
    </location>
</feature>
<dbReference type="SUPFAM" id="SSF54236">
    <property type="entry name" value="Ubiquitin-like"/>
    <property type="match status" value="1"/>
</dbReference>
<dbReference type="PANTHER" id="PTHR15316">
    <property type="entry name" value="SPLICEOSOME ASSOCIATED PROTEIN 114/SWAP SPLICING FACTOR-RELATED"/>
    <property type="match status" value="1"/>
</dbReference>
<organism evidence="13">
    <name type="scientific">Trichuris suis</name>
    <name type="common">pig whipworm</name>
    <dbReference type="NCBI Taxonomy" id="68888"/>
    <lineage>
        <taxon>Eukaryota</taxon>
        <taxon>Metazoa</taxon>
        <taxon>Ecdysozoa</taxon>
        <taxon>Nematoda</taxon>
        <taxon>Enoplea</taxon>
        <taxon>Dorylaimia</taxon>
        <taxon>Trichinellida</taxon>
        <taxon>Trichuridae</taxon>
        <taxon>Trichuris</taxon>
    </lineage>
</organism>
<protein>
    <recommendedName>
        <fullName evidence="14">Surp module</fullName>
    </recommendedName>
</protein>
<evidence type="ECO:0000256" key="3">
    <source>
        <dbReference type="ARBA" id="ARBA00022478"/>
    </source>
</evidence>
<dbReference type="PROSITE" id="PS50128">
    <property type="entry name" value="SURP"/>
    <property type="match status" value="2"/>
</dbReference>
<keyword evidence="9" id="KW-0539">Nucleus</keyword>
<dbReference type="GO" id="GO:0045292">
    <property type="term" value="P:mRNA cis splicing, via spliceosome"/>
    <property type="evidence" value="ECO:0007669"/>
    <property type="project" value="InterPro"/>
</dbReference>
<gene>
    <name evidence="13" type="ORF">M514_07479</name>
</gene>
<dbReference type="Pfam" id="PF03876">
    <property type="entry name" value="SHS2_Rpb7-N"/>
    <property type="match status" value="1"/>
</dbReference>
<dbReference type="SMART" id="SM00648">
    <property type="entry name" value="SWAP"/>
    <property type="match status" value="2"/>
</dbReference>
<evidence type="ECO:0000259" key="12">
    <source>
        <dbReference type="PROSITE" id="PS50128"/>
    </source>
</evidence>
<accession>A0A085NE43</accession>
<dbReference type="Pfam" id="PF12230">
    <property type="entry name" value="PRP21_like_P"/>
    <property type="match status" value="1"/>
</dbReference>
<dbReference type="PROSITE" id="PS50053">
    <property type="entry name" value="UBIQUITIN_2"/>
    <property type="match status" value="1"/>
</dbReference>
<evidence type="ECO:0000256" key="7">
    <source>
        <dbReference type="ARBA" id="ARBA00023163"/>
    </source>
</evidence>
<dbReference type="InterPro" id="IPR022030">
    <property type="entry name" value="SF3A1_dom"/>
</dbReference>
<evidence type="ECO:0000256" key="6">
    <source>
        <dbReference type="ARBA" id="ARBA00022737"/>
    </source>
</evidence>
<dbReference type="AlphaFoldDB" id="A0A085NE43"/>
<keyword evidence="3" id="KW-0240">DNA-directed RNA polymerase</keyword>
<keyword evidence="8" id="KW-0508">mRNA splicing</keyword>
<dbReference type="GO" id="GO:0006351">
    <property type="term" value="P:DNA-templated transcription"/>
    <property type="evidence" value="ECO:0007669"/>
    <property type="project" value="InterPro"/>
</dbReference>
<dbReference type="InterPro" id="IPR000626">
    <property type="entry name" value="Ubiquitin-like_dom"/>
</dbReference>
<dbReference type="InterPro" id="IPR045146">
    <property type="entry name" value="SF3A1"/>
</dbReference>
<dbReference type="GO" id="GO:0000428">
    <property type="term" value="C:DNA-directed RNA polymerase complex"/>
    <property type="evidence" value="ECO:0007669"/>
    <property type="project" value="UniProtKB-KW"/>
</dbReference>
<dbReference type="FunFam" id="1.10.10.790:FF:000002">
    <property type="entry name" value="Splicing factor 3A subunit 1"/>
    <property type="match status" value="1"/>
</dbReference>
<name>A0A085NE43_9BILA</name>
<keyword evidence="4" id="KW-0507">mRNA processing</keyword>
<sequence length="1111" mass="124432">MFYHMSLEHEVVMHPRYFGPNLSKLVKKKLFTEVEGTCSGKCGFIIAVTGVESVGTAFIQPACGYVIYPVKYKAIVFRPFVGEVCDGIVTHVNKVDLVAMPPGTTNPDATQVANREPVQDANLSKSGKMIVGIIYPPPEIRNDLSIEDIVDKTASFVARNGASFEVRIREHEVNNPKFNFLNPGDPYHAYYQQKVQDFIEGKASNEPPVVSKVAAGPVPLRVQEVVKASEFLPVEPPPEYEFIADPTTINAFDLDLMKLTAQFVARNGRQFLTQLMTRESRNFQFDFLKPQHSNFSYFTRLVEQYSKVMMPLRDLMSKLQVESNDHKHVLGMVAARVEWERYQRRVREKEEAEAERERLAYSMIDWHDFVVVQTVDFQPHETVGLPPPCTPKDVGARILAQQRYEAHKKATEAVEMEVESDEEEAAATAAAAAQEVTPAQPASPEMAIVDGAVGDATNISAQVQAPKPKAAHEVTQPVPAPPKPENVTIRKDYNPRNRILEKAKAEQKWVISPLTGEKVPADKLTEHLKFNTVDQQYFMQKERELMDRQDEELVFAMGADISANIKAFAERRSDIFGVGSKGAEQAMIGKKLGEEDVRRIDPKAIWDGHSVSVEATVKAAQAEISLEDQIAQIHRAQGLLPDKEKDRIGPKVVSDSEAASKEMPTAATAPSSQKAPYTAPAPAPVLASSHLVKPVVMVPTAGMNVLTGGMYQPVVTGMPPPASRLQYPTGGFDQEPSAKRQKTFEETLQPEDDWLKLYQDRGPIDVKVQLPIVPEKPEWKLNGNTLNIQLNLTDQVSVLKSKIQEATGMPASKQKLSYEVSAQFVKTMCITFLMVNPDAVGRQWQVILINNRDEEFDRPTDPAEWRHQGHVLCSVDIKVPGEGTWLGINKYGNIGVTLNIMEERREAKFGRGRLIPKFLITNNDALSYMNEVAIEASDPFNYAGFQLVLIERLRSGDRCNNWRILCFSNCSGKGVEHLPCGFHGFGNSVRDMSFKKVDVGTRIFESIVSKHPCSSGNNEAFVSELLNLLKCSYEHLPDPHLENFGMHYLPECRRVFSRCFVNLQPFEEYGTRTHTLILIDGDDHVTYIEQNRNPKDGTWSDRTFHFVISDP</sequence>
<evidence type="ECO:0000256" key="10">
    <source>
        <dbReference type="SAM" id="MobiDB-lite"/>
    </source>
</evidence>
<dbReference type="FunFam" id="1.10.10.790:FF:000001">
    <property type="entry name" value="Splicing factor 3a, subunit 1"/>
    <property type="match status" value="1"/>
</dbReference>
<dbReference type="EMBL" id="KL367511">
    <property type="protein sequence ID" value="KFD67739.1"/>
    <property type="molecule type" value="Genomic_DNA"/>
</dbReference>
<dbReference type="InterPro" id="IPR035563">
    <property type="entry name" value="SF3As1_ubi"/>
</dbReference>
<dbReference type="SUPFAM" id="SSF109905">
    <property type="entry name" value="Surp module (SWAP domain)"/>
    <property type="match status" value="2"/>
</dbReference>
<evidence type="ECO:0000256" key="8">
    <source>
        <dbReference type="ARBA" id="ARBA00023187"/>
    </source>
</evidence>
<evidence type="ECO:0000259" key="11">
    <source>
        <dbReference type="PROSITE" id="PS50053"/>
    </source>
</evidence>
<dbReference type="InterPro" id="IPR000061">
    <property type="entry name" value="Surp"/>
</dbReference>
<evidence type="ECO:0008006" key="14">
    <source>
        <dbReference type="Google" id="ProtNLM"/>
    </source>
</evidence>
<keyword evidence="5" id="KW-0747">Spliceosome</keyword>
<dbReference type="GO" id="GO:0071004">
    <property type="term" value="C:U2-type prespliceosome"/>
    <property type="evidence" value="ECO:0007669"/>
    <property type="project" value="TreeGrafter"/>
</dbReference>
<feature type="region of interest" description="Disordered" evidence="10">
    <location>
        <begin position="468"/>
        <end position="487"/>
    </location>
</feature>
<feature type="domain" description="SURP motif" evidence="12">
    <location>
        <begin position="149"/>
        <end position="191"/>
    </location>
</feature>
<dbReference type="Proteomes" id="UP000030758">
    <property type="component" value="Unassembled WGS sequence"/>
</dbReference>
<dbReference type="InterPro" id="IPR036898">
    <property type="entry name" value="RNA_pol_Rpb7-like_N_sf"/>
</dbReference>
<keyword evidence="7" id="KW-0804">Transcription</keyword>
<keyword evidence="6" id="KW-0677">Repeat</keyword>
<dbReference type="PANTHER" id="PTHR15316:SF1">
    <property type="entry name" value="SPLICING FACTOR 3A SUBUNIT 1"/>
    <property type="match status" value="1"/>
</dbReference>
<dbReference type="Pfam" id="PF00240">
    <property type="entry name" value="ubiquitin"/>
    <property type="match status" value="1"/>
</dbReference>
<evidence type="ECO:0000313" key="13">
    <source>
        <dbReference type="EMBL" id="KFD67739.1"/>
    </source>
</evidence>
<dbReference type="GO" id="GO:0005686">
    <property type="term" value="C:U2 snRNP"/>
    <property type="evidence" value="ECO:0007669"/>
    <property type="project" value="UniProtKB-ARBA"/>
</dbReference>
<comment type="subcellular location">
    <subcellularLocation>
        <location evidence="1">Nucleus</location>
    </subcellularLocation>
</comment>